<feature type="transmembrane region" description="Helical" evidence="1">
    <location>
        <begin position="156"/>
        <end position="182"/>
    </location>
</feature>
<dbReference type="AlphaFoldDB" id="A0A9W6TLH0"/>
<dbReference type="Proteomes" id="UP001165083">
    <property type="component" value="Unassembled WGS sequence"/>
</dbReference>
<evidence type="ECO:0000256" key="2">
    <source>
        <dbReference type="SAM" id="SignalP"/>
    </source>
</evidence>
<evidence type="ECO:0000313" key="4">
    <source>
        <dbReference type="Proteomes" id="UP001165083"/>
    </source>
</evidence>
<dbReference type="PROSITE" id="PS51257">
    <property type="entry name" value="PROKAR_LIPOPROTEIN"/>
    <property type="match status" value="1"/>
</dbReference>
<comment type="caution">
    <text evidence="3">The sequence shown here is derived from an EMBL/GenBank/DDBJ whole genome shotgun (WGS) entry which is preliminary data.</text>
</comment>
<feature type="signal peptide" evidence="2">
    <location>
        <begin position="1"/>
        <end position="22"/>
    </location>
</feature>
<dbReference type="EMBL" id="BSXW01000215">
    <property type="protein sequence ID" value="GMF15097.1"/>
    <property type="molecule type" value="Genomic_DNA"/>
</dbReference>
<reference evidence="3" key="1">
    <citation type="submission" date="2023-04" db="EMBL/GenBank/DDBJ databases">
        <title>Phytophthora lilii NBRC 32176.</title>
        <authorList>
            <person name="Ichikawa N."/>
            <person name="Sato H."/>
            <person name="Tonouchi N."/>
        </authorList>
    </citation>
    <scope>NUCLEOTIDE SEQUENCE</scope>
    <source>
        <strain evidence="3">NBRC 32176</strain>
    </source>
</reference>
<keyword evidence="1" id="KW-0472">Membrane</keyword>
<keyword evidence="4" id="KW-1185">Reference proteome</keyword>
<keyword evidence="2" id="KW-0732">Signal</keyword>
<evidence type="ECO:0000313" key="3">
    <source>
        <dbReference type="EMBL" id="GMF15097.1"/>
    </source>
</evidence>
<keyword evidence="1" id="KW-1133">Transmembrane helix</keyword>
<proteinExistence type="predicted"/>
<name>A0A9W6TLH0_9STRA</name>
<evidence type="ECO:0000256" key="1">
    <source>
        <dbReference type="SAM" id="Phobius"/>
    </source>
</evidence>
<protein>
    <submittedName>
        <fullName evidence="3">Unnamed protein product</fullName>
    </submittedName>
</protein>
<accession>A0A9W6TLH0</accession>
<sequence length="186" mass="20724">MRVSYLLALLVATFVAFCGCNASADDSVQAKSISARRNLKAAEEGADPEGEERNAFTDKLGAVLRKVRFIKTKAQKGEQIDFSKVKTWDGRAVDENKLRAQIHMNPDPNRVRAAMESPELRNVRPPIAKDSTLPTAADVTAMRSYASTNLEDGTSILMFIYGWLWVGIALFGITIAPVIYYFKYNW</sequence>
<organism evidence="3 4">
    <name type="scientific">Phytophthora lilii</name>
    <dbReference type="NCBI Taxonomy" id="2077276"/>
    <lineage>
        <taxon>Eukaryota</taxon>
        <taxon>Sar</taxon>
        <taxon>Stramenopiles</taxon>
        <taxon>Oomycota</taxon>
        <taxon>Peronosporomycetes</taxon>
        <taxon>Peronosporales</taxon>
        <taxon>Peronosporaceae</taxon>
        <taxon>Phytophthora</taxon>
    </lineage>
</organism>
<keyword evidence="1" id="KW-0812">Transmembrane</keyword>
<feature type="chain" id="PRO_5040985032" evidence="2">
    <location>
        <begin position="23"/>
        <end position="186"/>
    </location>
</feature>
<gene>
    <name evidence="3" type="ORF">Plil01_000511800</name>
</gene>